<sequence length="126" mass="14104">MPSYAELKTNMLDQEAFDWFKGVMEVIETLDADAYAALMREDVELRMPDGSYLRGPAEVARVLGEQFSQVASLEHQDISLYGAMHHAVHEARVVTTLKEGTTTVSYQTGWVDADEDGWITSARVYA</sequence>
<dbReference type="Pfam" id="PF12680">
    <property type="entry name" value="SnoaL_2"/>
    <property type="match status" value="1"/>
</dbReference>
<dbReference type="AlphaFoldDB" id="A0A6J4SNG6"/>
<dbReference type="InterPro" id="IPR037401">
    <property type="entry name" value="SnoaL-like"/>
</dbReference>
<dbReference type="SUPFAM" id="SSF54427">
    <property type="entry name" value="NTF2-like"/>
    <property type="match status" value="1"/>
</dbReference>
<dbReference type="Gene3D" id="3.10.450.50">
    <property type="match status" value="1"/>
</dbReference>
<name>A0A6J4SNG6_9ACTN</name>
<protein>
    <recommendedName>
        <fullName evidence="1">SnoaL-like domain-containing protein</fullName>
    </recommendedName>
</protein>
<evidence type="ECO:0000313" key="2">
    <source>
        <dbReference type="EMBL" id="CAA9499033.1"/>
    </source>
</evidence>
<reference evidence="2" key="1">
    <citation type="submission" date="2020-02" db="EMBL/GenBank/DDBJ databases">
        <authorList>
            <person name="Meier V. D."/>
        </authorList>
    </citation>
    <scope>NUCLEOTIDE SEQUENCE</scope>
    <source>
        <strain evidence="2">AVDCRST_MAG12</strain>
    </source>
</reference>
<evidence type="ECO:0000259" key="1">
    <source>
        <dbReference type="Pfam" id="PF12680"/>
    </source>
</evidence>
<accession>A0A6J4SNG6</accession>
<feature type="domain" description="SnoaL-like" evidence="1">
    <location>
        <begin position="24"/>
        <end position="118"/>
    </location>
</feature>
<proteinExistence type="predicted"/>
<gene>
    <name evidence="2" type="ORF">AVDCRST_MAG12-2559</name>
</gene>
<dbReference type="InterPro" id="IPR032710">
    <property type="entry name" value="NTF2-like_dom_sf"/>
</dbReference>
<dbReference type="EMBL" id="CADCVK010000367">
    <property type="protein sequence ID" value="CAA9499033.1"/>
    <property type="molecule type" value="Genomic_DNA"/>
</dbReference>
<organism evidence="2">
    <name type="scientific">uncultured Rubrobacteraceae bacterium</name>
    <dbReference type="NCBI Taxonomy" id="349277"/>
    <lineage>
        <taxon>Bacteria</taxon>
        <taxon>Bacillati</taxon>
        <taxon>Actinomycetota</taxon>
        <taxon>Rubrobacteria</taxon>
        <taxon>Rubrobacterales</taxon>
        <taxon>Rubrobacteraceae</taxon>
        <taxon>environmental samples</taxon>
    </lineage>
</organism>